<reference evidence="1" key="1">
    <citation type="submission" date="2018-05" db="EMBL/GenBank/DDBJ databases">
        <authorList>
            <person name="Lanie J.A."/>
            <person name="Ng W.-L."/>
            <person name="Kazmierczak K.M."/>
            <person name="Andrzejewski T.M."/>
            <person name="Davidsen T.M."/>
            <person name="Wayne K.J."/>
            <person name="Tettelin H."/>
            <person name="Glass J.I."/>
            <person name="Rusch D."/>
            <person name="Podicherti R."/>
            <person name="Tsui H.-C.T."/>
            <person name="Winkler M.E."/>
        </authorList>
    </citation>
    <scope>NUCLEOTIDE SEQUENCE</scope>
</reference>
<organism evidence="1">
    <name type="scientific">marine metagenome</name>
    <dbReference type="NCBI Taxonomy" id="408172"/>
    <lineage>
        <taxon>unclassified sequences</taxon>
        <taxon>metagenomes</taxon>
        <taxon>ecological metagenomes</taxon>
    </lineage>
</organism>
<proteinExistence type="predicted"/>
<sequence>MYVRGQGVLQDYNRSLYNQGCYIEH</sequence>
<dbReference type="EMBL" id="UINC01101488">
    <property type="protein sequence ID" value="SVC62332.1"/>
    <property type="molecule type" value="Genomic_DNA"/>
</dbReference>
<dbReference type="AlphaFoldDB" id="A0A382NRJ0"/>
<gene>
    <name evidence="1" type="ORF">METZ01_LOCUS315186</name>
</gene>
<accession>A0A382NRJ0</accession>
<evidence type="ECO:0000313" key="1">
    <source>
        <dbReference type="EMBL" id="SVC62332.1"/>
    </source>
</evidence>
<protein>
    <submittedName>
        <fullName evidence="1">Uncharacterized protein</fullName>
    </submittedName>
</protein>
<feature type="non-terminal residue" evidence="1">
    <location>
        <position position="25"/>
    </location>
</feature>
<name>A0A382NRJ0_9ZZZZ</name>